<dbReference type="EMBL" id="GBXM01062188">
    <property type="protein sequence ID" value="JAH46389.1"/>
    <property type="molecule type" value="Transcribed_RNA"/>
</dbReference>
<evidence type="ECO:0000313" key="1">
    <source>
        <dbReference type="EMBL" id="JAH46389.1"/>
    </source>
</evidence>
<dbReference type="AlphaFoldDB" id="A0A0E9SYH0"/>
<reference evidence="1" key="2">
    <citation type="journal article" date="2015" name="Fish Shellfish Immunol.">
        <title>Early steps in the European eel (Anguilla anguilla)-Vibrio vulnificus interaction in the gills: Role of the RtxA13 toxin.</title>
        <authorList>
            <person name="Callol A."/>
            <person name="Pajuelo D."/>
            <person name="Ebbesson L."/>
            <person name="Teles M."/>
            <person name="MacKenzie S."/>
            <person name="Amaro C."/>
        </authorList>
    </citation>
    <scope>NUCLEOTIDE SEQUENCE</scope>
</reference>
<proteinExistence type="predicted"/>
<protein>
    <submittedName>
        <fullName evidence="1">Uncharacterized protein</fullName>
    </submittedName>
</protein>
<sequence>MSYNSNDRQHFNHSVIYLFLFNHISNNKSLLTNQCCVLSGPVGGMCVDRSMNGNKMFFVVEPRKDS</sequence>
<reference evidence="1" key="1">
    <citation type="submission" date="2014-11" db="EMBL/GenBank/DDBJ databases">
        <authorList>
            <person name="Amaro Gonzalez C."/>
        </authorList>
    </citation>
    <scope>NUCLEOTIDE SEQUENCE</scope>
</reference>
<accession>A0A0E9SYH0</accession>
<organism evidence="1">
    <name type="scientific">Anguilla anguilla</name>
    <name type="common">European freshwater eel</name>
    <name type="synonym">Muraena anguilla</name>
    <dbReference type="NCBI Taxonomy" id="7936"/>
    <lineage>
        <taxon>Eukaryota</taxon>
        <taxon>Metazoa</taxon>
        <taxon>Chordata</taxon>
        <taxon>Craniata</taxon>
        <taxon>Vertebrata</taxon>
        <taxon>Euteleostomi</taxon>
        <taxon>Actinopterygii</taxon>
        <taxon>Neopterygii</taxon>
        <taxon>Teleostei</taxon>
        <taxon>Anguilliformes</taxon>
        <taxon>Anguillidae</taxon>
        <taxon>Anguilla</taxon>
    </lineage>
</organism>
<name>A0A0E9SYH0_ANGAN</name>